<evidence type="ECO:0000256" key="1">
    <source>
        <dbReference type="ARBA" id="ARBA00004651"/>
    </source>
</evidence>
<dbReference type="Proteomes" id="UP000885847">
    <property type="component" value="Unassembled WGS sequence"/>
</dbReference>
<dbReference type="AlphaFoldDB" id="A0A7C0VD07"/>
<dbReference type="InterPro" id="IPR007208">
    <property type="entry name" value="MrpF/PhaF-like"/>
</dbReference>
<keyword evidence="5 8" id="KW-0812">Transmembrane</keyword>
<keyword evidence="3" id="KW-0813">Transport</keyword>
<dbReference type="Pfam" id="PF04066">
    <property type="entry name" value="MrpF_PhaF"/>
    <property type="match status" value="1"/>
</dbReference>
<dbReference type="PANTHER" id="PTHR34702:SF1">
    <property type="entry name" value="NA(+)_H(+) ANTIPORTER SUBUNIT F"/>
    <property type="match status" value="1"/>
</dbReference>
<dbReference type="GO" id="GO:0015385">
    <property type="term" value="F:sodium:proton antiporter activity"/>
    <property type="evidence" value="ECO:0007669"/>
    <property type="project" value="TreeGrafter"/>
</dbReference>
<evidence type="ECO:0000256" key="7">
    <source>
        <dbReference type="ARBA" id="ARBA00023136"/>
    </source>
</evidence>
<evidence type="ECO:0000256" key="3">
    <source>
        <dbReference type="ARBA" id="ARBA00022448"/>
    </source>
</evidence>
<reference evidence="9" key="1">
    <citation type="journal article" date="2020" name="mSystems">
        <title>Genome- and Community-Level Interaction Insights into Carbon Utilization and Element Cycling Functions of Hydrothermarchaeota in Hydrothermal Sediment.</title>
        <authorList>
            <person name="Zhou Z."/>
            <person name="Liu Y."/>
            <person name="Xu W."/>
            <person name="Pan J."/>
            <person name="Luo Z.H."/>
            <person name="Li M."/>
        </authorList>
    </citation>
    <scope>NUCLEOTIDE SEQUENCE [LARGE SCALE GENOMIC DNA]</scope>
    <source>
        <strain evidence="9">HyVt-102</strain>
    </source>
</reference>
<evidence type="ECO:0000256" key="6">
    <source>
        <dbReference type="ARBA" id="ARBA00022989"/>
    </source>
</evidence>
<proteinExistence type="inferred from homology"/>
<feature type="transmembrane region" description="Helical" evidence="8">
    <location>
        <begin position="6"/>
        <end position="24"/>
    </location>
</feature>
<evidence type="ECO:0000313" key="9">
    <source>
        <dbReference type="EMBL" id="HDI83455.1"/>
    </source>
</evidence>
<evidence type="ECO:0000256" key="2">
    <source>
        <dbReference type="ARBA" id="ARBA00009212"/>
    </source>
</evidence>
<evidence type="ECO:0000256" key="5">
    <source>
        <dbReference type="ARBA" id="ARBA00022692"/>
    </source>
</evidence>
<evidence type="ECO:0000256" key="4">
    <source>
        <dbReference type="ARBA" id="ARBA00022475"/>
    </source>
</evidence>
<feature type="transmembrane region" description="Helical" evidence="8">
    <location>
        <begin position="62"/>
        <end position="79"/>
    </location>
</feature>
<comment type="similarity">
    <text evidence="2">Belongs to the CPA3 antiporters (TC 2.A.63) subunit F family.</text>
</comment>
<comment type="subcellular location">
    <subcellularLocation>
        <location evidence="1">Cell membrane</location>
        <topology evidence="1">Multi-pass membrane protein</topology>
    </subcellularLocation>
</comment>
<sequence length="83" mass="9105">MIWFVVLGFVLIGIILTFIRFLFARNFAERMVAVDGGTTITVGLIAILSLIFGRGIYLDVALMYGVLAFVAVVVIARYIEGGF</sequence>
<organism evidence="9">
    <name type="scientific">candidate division WOR-3 bacterium</name>
    <dbReference type="NCBI Taxonomy" id="2052148"/>
    <lineage>
        <taxon>Bacteria</taxon>
        <taxon>Bacteria division WOR-3</taxon>
    </lineage>
</organism>
<comment type="caution">
    <text evidence="9">The sequence shown here is derived from an EMBL/GenBank/DDBJ whole genome shotgun (WGS) entry which is preliminary data.</text>
</comment>
<feature type="transmembrane region" description="Helical" evidence="8">
    <location>
        <begin position="36"/>
        <end position="56"/>
    </location>
</feature>
<dbReference type="PANTHER" id="PTHR34702">
    <property type="entry name" value="NA(+)/H(+) ANTIPORTER SUBUNIT F1"/>
    <property type="match status" value="1"/>
</dbReference>
<protein>
    <submittedName>
        <fullName evidence="9">Cation:proton antiporter</fullName>
    </submittedName>
</protein>
<name>A0A7C0VD07_UNCW3</name>
<gene>
    <name evidence="9" type="ORF">ENF18_06670</name>
</gene>
<dbReference type="EMBL" id="DQWE01000315">
    <property type="protein sequence ID" value="HDI83455.1"/>
    <property type="molecule type" value="Genomic_DNA"/>
</dbReference>
<keyword evidence="7 8" id="KW-0472">Membrane</keyword>
<dbReference type="GO" id="GO:0005886">
    <property type="term" value="C:plasma membrane"/>
    <property type="evidence" value="ECO:0007669"/>
    <property type="project" value="UniProtKB-SubCell"/>
</dbReference>
<evidence type="ECO:0000256" key="8">
    <source>
        <dbReference type="SAM" id="Phobius"/>
    </source>
</evidence>
<keyword evidence="6 8" id="KW-1133">Transmembrane helix</keyword>
<keyword evidence="4" id="KW-1003">Cell membrane</keyword>
<accession>A0A7C0VD07</accession>